<evidence type="ECO:0000256" key="4">
    <source>
        <dbReference type="ARBA" id="ARBA00022777"/>
    </source>
</evidence>
<dbReference type="Proteomes" id="UP001442841">
    <property type="component" value="Chromosome"/>
</dbReference>
<comment type="domain">
    <text evidence="5">Consists of three domains, a large central CORE domain and two small peripheral domains, NMPbind and LID, which undergo movements during catalysis. The LID domain closes over the site of phosphoryl transfer upon ATP binding. Assembling and dissambling the active center during each catalytic cycle provides an effective means to prevent ATP hydrolysis.</text>
</comment>
<dbReference type="SUPFAM" id="SSF52540">
    <property type="entry name" value="P-loop containing nucleoside triphosphate hydrolases"/>
    <property type="match status" value="1"/>
</dbReference>
<feature type="binding site" evidence="5">
    <location>
        <position position="31"/>
    </location>
    <ligand>
        <name>AMP</name>
        <dbReference type="ChEBI" id="CHEBI:456215"/>
    </ligand>
</feature>
<organism evidence="8 9">
    <name type="scientific">Ammonicoccus fulvus</name>
    <dbReference type="NCBI Taxonomy" id="3138240"/>
    <lineage>
        <taxon>Bacteria</taxon>
        <taxon>Bacillati</taxon>
        <taxon>Actinomycetota</taxon>
        <taxon>Actinomycetes</taxon>
        <taxon>Propionibacteriales</taxon>
        <taxon>Propionibacteriaceae</taxon>
        <taxon>Ammonicoccus</taxon>
    </lineage>
</organism>
<dbReference type="PRINTS" id="PR00094">
    <property type="entry name" value="ADENYLTKNASE"/>
</dbReference>
<accession>A0ABZ3FWA3</accession>
<dbReference type="NCBIfam" id="NF011100">
    <property type="entry name" value="PRK14527.1"/>
    <property type="match status" value="1"/>
</dbReference>
<keyword evidence="9" id="KW-1185">Reference proteome</keyword>
<dbReference type="EMBL" id="CP154795">
    <property type="protein sequence ID" value="XAN08856.1"/>
    <property type="molecule type" value="Genomic_DNA"/>
</dbReference>
<feature type="binding site" evidence="5">
    <location>
        <position position="176"/>
    </location>
    <ligand>
        <name>ATP</name>
        <dbReference type="ChEBI" id="CHEBI:30616"/>
    </ligand>
</feature>
<dbReference type="NCBIfam" id="NF001381">
    <property type="entry name" value="PRK00279.1-3"/>
    <property type="match status" value="1"/>
</dbReference>
<dbReference type="HAMAP" id="MF_00235">
    <property type="entry name" value="Adenylate_kinase_Adk"/>
    <property type="match status" value="1"/>
</dbReference>
<dbReference type="Gene3D" id="3.40.50.300">
    <property type="entry name" value="P-loop containing nucleotide triphosphate hydrolases"/>
    <property type="match status" value="1"/>
</dbReference>
<dbReference type="NCBIfam" id="NF011104">
    <property type="entry name" value="PRK14531.1"/>
    <property type="match status" value="1"/>
</dbReference>
<feature type="binding site" evidence="5">
    <location>
        <position position="96"/>
    </location>
    <ligand>
        <name>AMP</name>
        <dbReference type="ChEBI" id="CHEBI:456215"/>
    </ligand>
</feature>
<feature type="binding site" evidence="5">
    <location>
        <position position="137"/>
    </location>
    <ligand>
        <name>AMP</name>
        <dbReference type="ChEBI" id="CHEBI:456215"/>
    </ligand>
</feature>
<evidence type="ECO:0000313" key="8">
    <source>
        <dbReference type="EMBL" id="XAN08856.1"/>
    </source>
</evidence>
<feature type="binding site" evidence="5">
    <location>
        <position position="148"/>
    </location>
    <ligand>
        <name>AMP</name>
        <dbReference type="ChEBI" id="CHEBI:456215"/>
    </ligand>
</feature>
<evidence type="ECO:0000256" key="3">
    <source>
        <dbReference type="ARBA" id="ARBA00022741"/>
    </source>
</evidence>
<protein>
    <recommendedName>
        <fullName evidence="5 7">Adenylate kinase</fullName>
        <shortName evidence="5">AK</shortName>
        <ecNumber evidence="5 7">2.7.4.3</ecNumber>
    </recommendedName>
    <alternativeName>
        <fullName evidence="5">ATP-AMP transphosphorylase</fullName>
    </alternativeName>
    <alternativeName>
        <fullName evidence="5">ATP:AMP phosphotransferase</fullName>
    </alternativeName>
    <alternativeName>
        <fullName evidence="5">Adenylate monophosphate kinase</fullName>
    </alternativeName>
</protein>
<keyword evidence="3 5" id="KW-0547">Nucleotide-binding</keyword>
<keyword evidence="5" id="KW-0963">Cytoplasm</keyword>
<gene>
    <name evidence="5" type="primary">adk</name>
    <name evidence="8" type="ORF">AADG42_16585</name>
</gene>
<evidence type="ECO:0000256" key="6">
    <source>
        <dbReference type="RuleBase" id="RU003330"/>
    </source>
</evidence>
<keyword evidence="1 5" id="KW-0808">Transferase</keyword>
<feature type="binding site" evidence="5">
    <location>
        <position position="131"/>
    </location>
    <ligand>
        <name>ATP</name>
        <dbReference type="ChEBI" id="CHEBI:30616"/>
    </ligand>
</feature>
<keyword evidence="2 5" id="KW-0545">Nucleotide biosynthesis</keyword>
<dbReference type="InterPro" id="IPR033690">
    <property type="entry name" value="Adenylat_kinase_CS"/>
</dbReference>
<feature type="binding site" evidence="5">
    <location>
        <begin position="10"/>
        <end position="15"/>
    </location>
    <ligand>
        <name>ATP</name>
        <dbReference type="ChEBI" id="CHEBI:30616"/>
    </ligand>
</feature>
<comment type="function">
    <text evidence="5">Catalyzes the reversible transfer of the terminal phosphate group between ATP and AMP. Plays an important role in cellular energy homeostasis and in adenine nucleotide metabolism.</text>
</comment>
<dbReference type="InterPro" id="IPR027417">
    <property type="entry name" value="P-loop_NTPase"/>
</dbReference>
<dbReference type="PROSITE" id="PS00113">
    <property type="entry name" value="ADENYLATE_KINASE"/>
    <property type="match status" value="1"/>
</dbReference>
<proteinExistence type="inferred from homology"/>
<comment type="subunit">
    <text evidence="5 7">Monomer.</text>
</comment>
<keyword evidence="5 7" id="KW-0067">ATP-binding</keyword>
<dbReference type="RefSeq" id="WP_425310286.1">
    <property type="nucleotide sequence ID" value="NZ_CP154795.1"/>
</dbReference>
<comment type="similarity">
    <text evidence="5 6">Belongs to the adenylate kinase family.</text>
</comment>
<comment type="caution">
    <text evidence="5">Lacks conserved residue(s) required for the propagation of feature annotation.</text>
</comment>
<feature type="binding site" evidence="5">
    <location>
        <begin position="89"/>
        <end position="92"/>
    </location>
    <ligand>
        <name>AMP</name>
        <dbReference type="ChEBI" id="CHEBI:456215"/>
    </ligand>
</feature>
<sequence>MRLLIMGPPGAGKGTQAKGIAEHYDIPAISTGDIFRGISKADAETATPLAKQVKEIMNSGGYVSDEITNQIVAERLGEPDAAGGFLLDGYPRTAGQVEALDAMLAEEGTQLDAVVSIEADQDELVERLLKRAEIEGRADDNEETIRKRQEVYAEQTADLLKVYGDRGLLVSVDGLGEIDEVAQRIFAALDARLSR</sequence>
<comment type="catalytic activity">
    <reaction evidence="5 7">
        <text>AMP + ATP = 2 ADP</text>
        <dbReference type="Rhea" id="RHEA:12973"/>
        <dbReference type="ChEBI" id="CHEBI:30616"/>
        <dbReference type="ChEBI" id="CHEBI:456215"/>
        <dbReference type="ChEBI" id="CHEBI:456216"/>
        <dbReference type="EC" id="2.7.4.3"/>
    </reaction>
</comment>
<dbReference type="CDD" id="cd01428">
    <property type="entry name" value="ADK"/>
    <property type="match status" value="1"/>
</dbReference>
<dbReference type="InterPro" id="IPR000850">
    <property type="entry name" value="Adenylat/UMP-CMP_kin"/>
</dbReference>
<evidence type="ECO:0000256" key="5">
    <source>
        <dbReference type="HAMAP-Rule" id="MF_00235"/>
    </source>
</evidence>
<feature type="binding site" evidence="5">
    <location>
        <begin position="61"/>
        <end position="63"/>
    </location>
    <ligand>
        <name>AMP</name>
        <dbReference type="ChEBI" id="CHEBI:456215"/>
    </ligand>
</feature>
<dbReference type="GO" id="GO:0004017">
    <property type="term" value="F:AMP kinase activity"/>
    <property type="evidence" value="ECO:0007669"/>
    <property type="project" value="UniProtKB-EC"/>
</dbReference>
<reference evidence="8 9" key="1">
    <citation type="submission" date="2024-04" db="EMBL/GenBank/DDBJ databases">
        <title>Isolation of an actinomycete strain from pig manure.</title>
        <authorList>
            <person name="Gong T."/>
            <person name="Yu Z."/>
            <person name="An M."/>
            <person name="Wei C."/>
            <person name="Yang W."/>
            <person name="Liu L."/>
        </authorList>
    </citation>
    <scope>NUCLEOTIDE SEQUENCE [LARGE SCALE GENOMIC DNA]</scope>
    <source>
        <strain evidence="8 9">ZF39</strain>
    </source>
</reference>
<dbReference type="Pfam" id="PF00406">
    <property type="entry name" value="ADK"/>
    <property type="match status" value="1"/>
</dbReference>
<evidence type="ECO:0000313" key="9">
    <source>
        <dbReference type="Proteomes" id="UP001442841"/>
    </source>
</evidence>
<evidence type="ECO:0000256" key="2">
    <source>
        <dbReference type="ARBA" id="ARBA00022727"/>
    </source>
</evidence>
<dbReference type="NCBIfam" id="NF011105">
    <property type="entry name" value="PRK14532.1"/>
    <property type="match status" value="1"/>
</dbReference>
<keyword evidence="4 5" id="KW-0418">Kinase</keyword>
<name>A0ABZ3FWA3_9ACTN</name>
<comment type="pathway">
    <text evidence="5">Purine metabolism; AMP biosynthesis via salvage pathway; AMP from ADP: step 1/1.</text>
</comment>
<comment type="subcellular location">
    <subcellularLocation>
        <location evidence="5 7">Cytoplasm</location>
    </subcellularLocation>
</comment>
<evidence type="ECO:0000256" key="7">
    <source>
        <dbReference type="RuleBase" id="RU003331"/>
    </source>
</evidence>
<feature type="binding site" evidence="5">
    <location>
        <position position="36"/>
    </location>
    <ligand>
        <name>AMP</name>
        <dbReference type="ChEBI" id="CHEBI:456215"/>
    </ligand>
</feature>
<dbReference type="EC" id="2.7.4.3" evidence="5 7"/>
<dbReference type="PANTHER" id="PTHR23359">
    <property type="entry name" value="NUCLEOTIDE KINASE"/>
    <property type="match status" value="1"/>
</dbReference>
<evidence type="ECO:0000256" key="1">
    <source>
        <dbReference type="ARBA" id="ARBA00022679"/>
    </source>
</evidence>